<dbReference type="Proteomes" id="UP001177260">
    <property type="component" value="Unassembled WGS sequence"/>
</dbReference>
<proteinExistence type="predicted"/>
<comment type="caution">
    <text evidence="1">The sequence shown here is derived from an EMBL/GenBank/DDBJ whole genome shotgun (WGS) entry which is preliminary data.</text>
</comment>
<reference evidence="1 2" key="1">
    <citation type="journal article" date="2023" name="ACS Omega">
        <title>Identification of the Neoaspergillic Acid Biosynthesis Gene Cluster by Establishing an In Vitro CRISPR-Ribonucleoprotein Genetic System in Aspergillus melleus.</title>
        <authorList>
            <person name="Yuan B."/>
            <person name="Grau M.F."/>
            <person name="Murata R.M."/>
            <person name="Torok T."/>
            <person name="Venkateswaran K."/>
            <person name="Stajich J.E."/>
            <person name="Wang C.C.C."/>
        </authorList>
    </citation>
    <scope>NUCLEOTIDE SEQUENCE [LARGE SCALE GENOMIC DNA]</scope>
    <source>
        <strain evidence="1 2">IMV 1140</strain>
    </source>
</reference>
<organism evidence="1 2">
    <name type="scientific">Aspergillus melleus</name>
    <dbReference type="NCBI Taxonomy" id="138277"/>
    <lineage>
        <taxon>Eukaryota</taxon>
        <taxon>Fungi</taxon>
        <taxon>Dikarya</taxon>
        <taxon>Ascomycota</taxon>
        <taxon>Pezizomycotina</taxon>
        <taxon>Eurotiomycetes</taxon>
        <taxon>Eurotiomycetidae</taxon>
        <taxon>Eurotiales</taxon>
        <taxon>Aspergillaceae</taxon>
        <taxon>Aspergillus</taxon>
        <taxon>Aspergillus subgen. Circumdati</taxon>
    </lineage>
</organism>
<keyword evidence="2" id="KW-1185">Reference proteome</keyword>
<protein>
    <submittedName>
        <fullName evidence="1">Uncharacterized protein</fullName>
    </submittedName>
</protein>
<accession>A0ACC3BDL9</accession>
<evidence type="ECO:0000313" key="2">
    <source>
        <dbReference type="Proteomes" id="UP001177260"/>
    </source>
</evidence>
<dbReference type="EMBL" id="JAOPJF010000006">
    <property type="protein sequence ID" value="KAK1148876.1"/>
    <property type="molecule type" value="Genomic_DNA"/>
</dbReference>
<gene>
    <name evidence="1" type="ORF">N8T08_008761</name>
</gene>
<sequence length="264" mass="29939">MNSLLRFQQPVFGPACQALPDFLRAREYRNPMADDVTAFQVAFNTELTFPEFVKQHPEHLENLHKSMQQSYGNQWIDEFPVESELGQWDQTGNERPLLVDIGGGRGQQASAFKKRFPGLPGRVIVQDRAEVIDGVTEIDGVEFMVHDFFEAQPILGAKFYYLRFVLHDWPDDLCVQILRSIVPAMGPQSCIILDEMIPPDIGISFWAAFMDTAMLATCGGSERSAEDWVRLLDRAGLRILKLLEYDPQNLSVIVAVPKPEENVR</sequence>
<evidence type="ECO:0000313" key="1">
    <source>
        <dbReference type="EMBL" id="KAK1148876.1"/>
    </source>
</evidence>
<name>A0ACC3BDL9_9EURO</name>